<protein>
    <submittedName>
        <fullName evidence="2">Uncharacterized protein</fullName>
    </submittedName>
</protein>
<evidence type="ECO:0000313" key="2">
    <source>
        <dbReference type="EMBL" id="PHH06761.1"/>
    </source>
</evidence>
<dbReference type="EMBL" id="PDLK01000002">
    <property type="protein sequence ID" value="PHH06761.1"/>
    <property type="molecule type" value="Genomic_DNA"/>
</dbReference>
<feature type="transmembrane region" description="Helical" evidence="1">
    <location>
        <begin position="20"/>
        <end position="39"/>
    </location>
</feature>
<dbReference type="Proteomes" id="UP000222768">
    <property type="component" value="Unassembled WGS sequence"/>
</dbReference>
<evidence type="ECO:0000256" key="1">
    <source>
        <dbReference type="SAM" id="Phobius"/>
    </source>
</evidence>
<comment type="caution">
    <text evidence="2">The sequence shown here is derived from an EMBL/GenBank/DDBJ whole genome shotgun (WGS) entry which is preliminary data.</text>
</comment>
<reference evidence="3" key="1">
    <citation type="submission" date="2017-09" db="EMBL/GenBank/DDBJ databases">
        <title>FDA dAtabase for Regulatory Grade micrObial Sequences (FDA-ARGOS): Supporting development and validation of Infectious Disease Dx tests.</title>
        <authorList>
            <person name="Minogue T."/>
            <person name="Wolcott M."/>
            <person name="Wasieloski L."/>
            <person name="Aguilar W."/>
            <person name="Moore D."/>
            <person name="Tallon L."/>
            <person name="Sadzewicz L."/>
            <person name="Ott S."/>
            <person name="Zhao X."/>
            <person name="Nagaraj S."/>
            <person name="Vavikolanu K."/>
            <person name="Aluvathingal J."/>
            <person name="Nadendla S."/>
            <person name="Sichtig H."/>
        </authorList>
    </citation>
    <scope>NUCLEOTIDE SEQUENCE [LARGE SCALE GENOMIC DNA]</scope>
    <source>
        <strain evidence="3">FDAARGOS_404</strain>
    </source>
</reference>
<keyword evidence="1" id="KW-0472">Membrane</keyword>
<sequence>MNASQDLLRIIPQNTPYLCLALPVNVFVTYSIVFFYLWIDLFSRCLWITSAFSPVRFNVHGI</sequence>
<proteinExistence type="predicted"/>
<dbReference type="AlphaFoldDB" id="A0A855EZ08"/>
<keyword evidence="1" id="KW-1133">Transmembrane helix</keyword>
<evidence type="ECO:0000313" key="3">
    <source>
        <dbReference type="Proteomes" id="UP000222768"/>
    </source>
</evidence>
<organism evidence="2 3">
    <name type="scientific">Leclercia adecarboxylata</name>
    <dbReference type="NCBI Taxonomy" id="83655"/>
    <lineage>
        <taxon>Bacteria</taxon>
        <taxon>Pseudomonadati</taxon>
        <taxon>Pseudomonadota</taxon>
        <taxon>Gammaproteobacteria</taxon>
        <taxon>Enterobacterales</taxon>
        <taxon>Enterobacteriaceae</taxon>
        <taxon>Leclercia</taxon>
    </lineage>
</organism>
<name>A0A855EZ08_9ENTR</name>
<accession>A0A855EZ08</accession>
<gene>
    <name evidence="2" type="ORF">CRX53_23890</name>
</gene>
<keyword evidence="1" id="KW-0812">Transmembrane</keyword>